<dbReference type="Gene3D" id="1.10.3660.10">
    <property type="entry name" value="6-phosphogluconate dehydrogenase C-terminal like domain"/>
    <property type="match status" value="1"/>
</dbReference>
<sequence>MPDLESLRQKILDIDREIIRLIGARLEVTRKIGREKAESGIPLRNWKVEKEVIAHAQKEAEMLNIDVQFIKAVMQILIRESWIQQEKLHYSRYRGNKERILVVGGLGAMGRWLVRFFQNQGHRVYIYDTKGSSDDFDCFDSLEKGLEKVGYAIIATPLDTVARVIREITKLNFSGIVFDIASLKGHLIDAIEDARTRGIRITSIHPMFGPDCRSLADKVVCLCDCGVHTANQKIEEMFKDTAVSLVRLSLREHDYIISYVLGLSHLINIIFMNVLIRGGEYKDFKRVGSTTFFSQLKTTRSVIDEDPRLYYAIQQLNPFKDELYNRLRSAVDTITNIVLNKDEKRFIEIMEQAREWFKR</sequence>
<dbReference type="PROSITE" id="PS51176">
    <property type="entry name" value="PDH_ADH"/>
    <property type="match status" value="1"/>
</dbReference>
<dbReference type="InterPro" id="IPR046826">
    <property type="entry name" value="PDH_N"/>
</dbReference>
<dbReference type="Proteomes" id="UP000191663">
    <property type="component" value="Unassembled WGS sequence"/>
</dbReference>
<dbReference type="Pfam" id="PF02153">
    <property type="entry name" value="PDH_N"/>
    <property type="match status" value="1"/>
</dbReference>
<keyword evidence="1" id="KW-0560">Oxidoreductase</keyword>
<gene>
    <name evidence="5" type="ORF">BXT86_00400</name>
</gene>
<evidence type="ECO:0000259" key="4">
    <source>
        <dbReference type="PROSITE" id="PS51176"/>
    </source>
</evidence>
<dbReference type="SUPFAM" id="SSF48179">
    <property type="entry name" value="6-phosphogluconate dehydrogenase C-terminal domain-like"/>
    <property type="match status" value="1"/>
</dbReference>
<protein>
    <recommendedName>
        <fullName evidence="7">Chorismate mutase</fullName>
    </recommendedName>
</protein>
<dbReference type="Gene3D" id="3.40.50.720">
    <property type="entry name" value="NAD(P)-binding Rossmann-like Domain"/>
    <property type="match status" value="1"/>
</dbReference>
<dbReference type="GO" id="GO:0004665">
    <property type="term" value="F:prephenate dehydrogenase (NADP+) activity"/>
    <property type="evidence" value="ECO:0007669"/>
    <property type="project" value="InterPro"/>
</dbReference>
<proteinExistence type="predicted"/>
<dbReference type="PANTHER" id="PTHR21363:SF0">
    <property type="entry name" value="PREPHENATE DEHYDROGENASE [NADP(+)]"/>
    <property type="match status" value="1"/>
</dbReference>
<dbReference type="SUPFAM" id="SSF48600">
    <property type="entry name" value="Chorismate mutase II"/>
    <property type="match status" value="1"/>
</dbReference>
<evidence type="ECO:0000313" key="6">
    <source>
        <dbReference type="Proteomes" id="UP000191663"/>
    </source>
</evidence>
<dbReference type="SMART" id="SM00830">
    <property type="entry name" value="CM_2"/>
    <property type="match status" value="1"/>
</dbReference>
<reference evidence="6" key="1">
    <citation type="submission" date="2017-01" db="EMBL/GenBank/DDBJ databases">
        <title>Novel pathways for hydrocarbon cycling and metabolic interdependencies in hydrothermal sediment communities.</title>
        <authorList>
            <person name="Dombrowski N."/>
            <person name="Seitz K."/>
            <person name="Teske A."/>
            <person name="Baker B."/>
        </authorList>
    </citation>
    <scope>NUCLEOTIDE SEQUENCE [LARGE SCALE GENOMIC DNA]</scope>
</reference>
<keyword evidence="2" id="KW-0812">Transmembrane</keyword>
<feature type="domain" description="Prephenate/arogenate dehydrogenase" evidence="4">
    <location>
        <begin position="98"/>
        <end position="359"/>
    </location>
</feature>
<dbReference type="Pfam" id="PF20463">
    <property type="entry name" value="PDH_C"/>
    <property type="match status" value="1"/>
</dbReference>
<accession>A0A1V4QGV8</accession>
<dbReference type="GO" id="GO:0008977">
    <property type="term" value="F:prephenate dehydrogenase (NAD+) activity"/>
    <property type="evidence" value="ECO:0007669"/>
    <property type="project" value="InterPro"/>
</dbReference>
<dbReference type="GO" id="GO:0070403">
    <property type="term" value="F:NAD+ binding"/>
    <property type="evidence" value="ECO:0007669"/>
    <property type="project" value="InterPro"/>
</dbReference>
<evidence type="ECO:0000256" key="1">
    <source>
        <dbReference type="ARBA" id="ARBA00023002"/>
    </source>
</evidence>
<dbReference type="Gene3D" id="1.20.59.10">
    <property type="entry name" value="Chorismate mutase"/>
    <property type="match status" value="1"/>
</dbReference>
<dbReference type="GO" id="GO:0004106">
    <property type="term" value="F:chorismate mutase activity"/>
    <property type="evidence" value="ECO:0007669"/>
    <property type="project" value="InterPro"/>
</dbReference>
<dbReference type="SUPFAM" id="SSF51735">
    <property type="entry name" value="NAD(P)-binding Rossmann-fold domains"/>
    <property type="match status" value="1"/>
</dbReference>
<dbReference type="InterPro" id="IPR036979">
    <property type="entry name" value="CM_dom_sf"/>
</dbReference>
<dbReference type="GO" id="GO:0006571">
    <property type="term" value="P:tyrosine biosynthetic process"/>
    <property type="evidence" value="ECO:0007669"/>
    <property type="project" value="InterPro"/>
</dbReference>
<dbReference type="AlphaFoldDB" id="A0A1V4QGV8"/>
<evidence type="ECO:0000256" key="2">
    <source>
        <dbReference type="SAM" id="Phobius"/>
    </source>
</evidence>
<dbReference type="InterPro" id="IPR050812">
    <property type="entry name" value="Preph/Arog_dehydrog"/>
</dbReference>
<feature type="transmembrane region" description="Helical" evidence="2">
    <location>
        <begin position="256"/>
        <end position="276"/>
    </location>
</feature>
<comment type="caution">
    <text evidence="5">The sequence shown here is derived from an EMBL/GenBank/DDBJ whole genome shotgun (WGS) entry which is preliminary data.</text>
</comment>
<evidence type="ECO:0000259" key="3">
    <source>
        <dbReference type="PROSITE" id="PS51168"/>
    </source>
</evidence>
<dbReference type="GO" id="GO:0046417">
    <property type="term" value="P:chorismate metabolic process"/>
    <property type="evidence" value="ECO:0007669"/>
    <property type="project" value="InterPro"/>
</dbReference>
<dbReference type="InterPro" id="IPR036263">
    <property type="entry name" value="Chorismate_II_sf"/>
</dbReference>
<dbReference type="PANTHER" id="PTHR21363">
    <property type="entry name" value="PREPHENATE DEHYDROGENASE"/>
    <property type="match status" value="1"/>
</dbReference>
<dbReference type="InterPro" id="IPR008927">
    <property type="entry name" value="6-PGluconate_DH-like_C_sf"/>
</dbReference>
<organism evidence="5 6">
    <name type="scientific">candidate division WOR-3 bacterium 4484_100</name>
    <dbReference type="NCBI Taxonomy" id="1936077"/>
    <lineage>
        <taxon>Bacteria</taxon>
        <taxon>Bacteria division WOR-3</taxon>
    </lineage>
</organism>
<dbReference type="InterPro" id="IPR003099">
    <property type="entry name" value="Prephen_DH"/>
</dbReference>
<keyword evidence="2" id="KW-0472">Membrane</keyword>
<dbReference type="PROSITE" id="PS51168">
    <property type="entry name" value="CHORISMATE_MUT_2"/>
    <property type="match status" value="1"/>
</dbReference>
<dbReference type="InterPro" id="IPR036291">
    <property type="entry name" value="NAD(P)-bd_dom_sf"/>
</dbReference>
<evidence type="ECO:0008006" key="7">
    <source>
        <dbReference type="Google" id="ProtNLM"/>
    </source>
</evidence>
<dbReference type="EMBL" id="MUKB01000005">
    <property type="protein sequence ID" value="OPX18593.1"/>
    <property type="molecule type" value="Genomic_DNA"/>
</dbReference>
<dbReference type="InterPro" id="IPR002701">
    <property type="entry name" value="CM_II_prokaryot"/>
</dbReference>
<keyword evidence="2" id="KW-1133">Transmembrane helix</keyword>
<feature type="domain" description="Chorismate mutase" evidence="3">
    <location>
        <begin position="1"/>
        <end position="89"/>
    </location>
</feature>
<evidence type="ECO:0000313" key="5">
    <source>
        <dbReference type="EMBL" id="OPX18593.1"/>
    </source>
</evidence>
<dbReference type="Pfam" id="PF01817">
    <property type="entry name" value="CM_2"/>
    <property type="match status" value="1"/>
</dbReference>
<name>A0A1V4QGV8_UNCW3</name>
<dbReference type="InterPro" id="IPR046825">
    <property type="entry name" value="PDH_C"/>
</dbReference>